<name>A0AAV4UUY5_CAEEX</name>
<comment type="caution">
    <text evidence="1">The sequence shown here is derived from an EMBL/GenBank/DDBJ whole genome shotgun (WGS) entry which is preliminary data.</text>
</comment>
<accession>A0AAV4UUY5</accession>
<gene>
    <name evidence="1" type="ORF">CEXT_157481</name>
</gene>
<sequence>MNIMVTVTCSTTSRVRDDSLRSPVCFLEQYPSSATFLIILCCHFQVSQINYYTVTKASLITDITVTVRRTDGTHSRTQKQKTIADRGAKILQSRFRRQEWLGLNKTASDVRRSWTLAWLLSNVLDNRKMH</sequence>
<reference evidence="1 2" key="1">
    <citation type="submission" date="2021-06" db="EMBL/GenBank/DDBJ databases">
        <title>Caerostris extrusa draft genome.</title>
        <authorList>
            <person name="Kono N."/>
            <person name="Arakawa K."/>
        </authorList>
    </citation>
    <scope>NUCLEOTIDE SEQUENCE [LARGE SCALE GENOMIC DNA]</scope>
</reference>
<evidence type="ECO:0000313" key="2">
    <source>
        <dbReference type="Proteomes" id="UP001054945"/>
    </source>
</evidence>
<proteinExistence type="predicted"/>
<dbReference type="AlphaFoldDB" id="A0AAV4UUY5"/>
<organism evidence="1 2">
    <name type="scientific">Caerostris extrusa</name>
    <name type="common">Bark spider</name>
    <name type="synonym">Caerostris bankana</name>
    <dbReference type="NCBI Taxonomy" id="172846"/>
    <lineage>
        <taxon>Eukaryota</taxon>
        <taxon>Metazoa</taxon>
        <taxon>Ecdysozoa</taxon>
        <taxon>Arthropoda</taxon>
        <taxon>Chelicerata</taxon>
        <taxon>Arachnida</taxon>
        <taxon>Araneae</taxon>
        <taxon>Araneomorphae</taxon>
        <taxon>Entelegynae</taxon>
        <taxon>Araneoidea</taxon>
        <taxon>Araneidae</taxon>
        <taxon>Caerostris</taxon>
    </lineage>
</organism>
<protein>
    <submittedName>
        <fullName evidence="1">Uncharacterized protein</fullName>
    </submittedName>
</protein>
<dbReference type="Proteomes" id="UP001054945">
    <property type="component" value="Unassembled WGS sequence"/>
</dbReference>
<dbReference type="EMBL" id="BPLR01013504">
    <property type="protein sequence ID" value="GIY61716.1"/>
    <property type="molecule type" value="Genomic_DNA"/>
</dbReference>
<evidence type="ECO:0000313" key="1">
    <source>
        <dbReference type="EMBL" id="GIY61716.1"/>
    </source>
</evidence>
<keyword evidence="2" id="KW-1185">Reference proteome</keyword>